<evidence type="ECO:0000256" key="2">
    <source>
        <dbReference type="SAM" id="Phobius"/>
    </source>
</evidence>
<reference evidence="4" key="2">
    <citation type="submission" date="2025-09" db="UniProtKB">
        <authorList>
            <consortium name="Ensembl"/>
        </authorList>
    </citation>
    <scope>IDENTIFICATION</scope>
</reference>
<dbReference type="Pfam" id="PF13927">
    <property type="entry name" value="Ig_3"/>
    <property type="match status" value="1"/>
</dbReference>
<dbReference type="InterPro" id="IPR003599">
    <property type="entry name" value="Ig_sub"/>
</dbReference>
<keyword evidence="5" id="KW-1185">Reference proteome</keyword>
<dbReference type="Proteomes" id="UP000264800">
    <property type="component" value="Unplaced"/>
</dbReference>
<evidence type="ECO:0000313" key="5">
    <source>
        <dbReference type="Proteomes" id="UP000264800"/>
    </source>
</evidence>
<dbReference type="Ensembl" id="ENSKMAT00000000586.1">
    <property type="protein sequence ID" value="ENSKMAP00000000557.1"/>
    <property type="gene ID" value="ENSKMAG00000000391.1"/>
</dbReference>
<evidence type="ECO:0000259" key="3">
    <source>
        <dbReference type="PROSITE" id="PS50835"/>
    </source>
</evidence>
<dbReference type="Gene3D" id="2.60.40.10">
    <property type="entry name" value="Immunoglobulins"/>
    <property type="match status" value="2"/>
</dbReference>
<name>A0A3Q3EER2_KRYMA</name>
<dbReference type="InterPro" id="IPR036179">
    <property type="entry name" value="Ig-like_dom_sf"/>
</dbReference>
<dbReference type="InterPro" id="IPR007110">
    <property type="entry name" value="Ig-like_dom"/>
</dbReference>
<dbReference type="CDD" id="cd12087">
    <property type="entry name" value="TM_EGFR-like"/>
    <property type="match status" value="1"/>
</dbReference>
<feature type="domain" description="Ig-like" evidence="3">
    <location>
        <begin position="144"/>
        <end position="233"/>
    </location>
</feature>
<dbReference type="Pfam" id="PF07686">
    <property type="entry name" value="V-set"/>
    <property type="match status" value="1"/>
</dbReference>
<keyword evidence="2" id="KW-0812">Transmembrane</keyword>
<feature type="region of interest" description="Disordered" evidence="1">
    <location>
        <begin position="290"/>
        <end position="424"/>
    </location>
</feature>
<accession>A0A3Q3EER2</accession>
<dbReference type="GeneTree" id="ENSGT00940000160248"/>
<sequence length="424" mass="47382">HGARTRALGSYIHAGTRAASCVSIPNKEHKVAKGKDVTIMCSFVPAVTVTDSFFLLWEAQPDVSGEPLVRCEDGCVQKLSATGKISPSYEGRASLEVDVNGGTSTLRLTKVTIKDSRHYQCSVRIFGDDEGTTAATTSVLVLEPPSPPVCTLQGRSEYFHNVTLTCASEEGSPKPTYQWTTYSVDNTPRQFPPKTTQKDGVLALFNITKETSGFFVCISSNEIDSASCNFTLAVMPGSMNLGSTAGIIGGVLAGLVVLGIIIFCCCRRKNKDKHPEEYVFSPGDVMFYDKDGPEAGDQYSDDKSNSEEKQVSKYEDKDVLPQNKFRLPGMGQRLDDDQHSYNSGRDRHEEKGSDVDSQRYREDQQDRYRGSRDRLDDQRDRYGSHDRLDDQRDRYGSRDRLDDRQDRYGVSQDHRDYSDSQYRN</sequence>
<protein>
    <submittedName>
        <fullName evidence="4">Glycoprotein A33</fullName>
    </submittedName>
</protein>
<keyword evidence="2" id="KW-0472">Membrane</keyword>
<proteinExistence type="predicted"/>
<dbReference type="InterPro" id="IPR013106">
    <property type="entry name" value="Ig_V-set"/>
</dbReference>
<dbReference type="STRING" id="37003.ENSKMAP00000000557"/>
<evidence type="ECO:0000256" key="1">
    <source>
        <dbReference type="SAM" id="MobiDB-lite"/>
    </source>
</evidence>
<feature type="domain" description="Ig-like" evidence="3">
    <location>
        <begin position="19"/>
        <end position="138"/>
    </location>
</feature>
<feature type="compositionally biased region" description="Basic and acidic residues" evidence="1">
    <location>
        <begin position="300"/>
        <end position="319"/>
    </location>
</feature>
<dbReference type="SMART" id="SM00409">
    <property type="entry name" value="IG"/>
    <property type="match status" value="2"/>
</dbReference>
<evidence type="ECO:0000313" key="4">
    <source>
        <dbReference type="Ensembl" id="ENSKMAP00000000557.1"/>
    </source>
</evidence>
<reference evidence="4" key="1">
    <citation type="submission" date="2025-08" db="UniProtKB">
        <authorList>
            <consortium name="Ensembl"/>
        </authorList>
    </citation>
    <scope>IDENTIFICATION</scope>
</reference>
<feature type="transmembrane region" description="Helical" evidence="2">
    <location>
        <begin position="245"/>
        <end position="266"/>
    </location>
</feature>
<keyword evidence="2" id="KW-1133">Transmembrane helix</keyword>
<feature type="compositionally biased region" description="Basic and acidic residues" evidence="1">
    <location>
        <begin position="333"/>
        <end position="418"/>
    </location>
</feature>
<dbReference type="InterPro" id="IPR042474">
    <property type="entry name" value="A33"/>
</dbReference>
<dbReference type="PANTHER" id="PTHR44969">
    <property type="entry name" value="CELL SURFACE A33 ANTIGEN"/>
    <property type="match status" value="1"/>
</dbReference>
<dbReference type="PROSITE" id="PS50835">
    <property type="entry name" value="IG_LIKE"/>
    <property type="match status" value="2"/>
</dbReference>
<dbReference type="GO" id="GO:0005886">
    <property type="term" value="C:plasma membrane"/>
    <property type="evidence" value="ECO:0007669"/>
    <property type="project" value="InterPro"/>
</dbReference>
<organism evidence="4 5">
    <name type="scientific">Kryptolebias marmoratus</name>
    <name type="common">Mangrove killifish</name>
    <name type="synonym">Rivulus marmoratus</name>
    <dbReference type="NCBI Taxonomy" id="37003"/>
    <lineage>
        <taxon>Eukaryota</taxon>
        <taxon>Metazoa</taxon>
        <taxon>Chordata</taxon>
        <taxon>Craniata</taxon>
        <taxon>Vertebrata</taxon>
        <taxon>Euteleostomi</taxon>
        <taxon>Actinopterygii</taxon>
        <taxon>Neopterygii</taxon>
        <taxon>Teleostei</taxon>
        <taxon>Neoteleostei</taxon>
        <taxon>Acanthomorphata</taxon>
        <taxon>Ovalentaria</taxon>
        <taxon>Atherinomorphae</taxon>
        <taxon>Cyprinodontiformes</taxon>
        <taxon>Rivulidae</taxon>
        <taxon>Kryptolebias</taxon>
    </lineage>
</organism>
<dbReference type="AlphaFoldDB" id="A0A3Q3EER2"/>
<dbReference type="PANTHER" id="PTHR44969:SF1">
    <property type="entry name" value="CELL SURFACE A33 ANTIGEN"/>
    <property type="match status" value="1"/>
</dbReference>
<dbReference type="SUPFAM" id="SSF48726">
    <property type="entry name" value="Immunoglobulin"/>
    <property type="match status" value="2"/>
</dbReference>
<dbReference type="InterPro" id="IPR013783">
    <property type="entry name" value="Ig-like_fold"/>
</dbReference>